<protein>
    <submittedName>
        <fullName evidence="1">DUF2313 domain-containing protein</fullName>
    </submittedName>
</protein>
<dbReference type="RefSeq" id="WP_089896373.1">
    <property type="nucleotide sequence ID" value="NZ_JAHBFV010000006.1"/>
</dbReference>
<sequence>MAELMRLRDLTPDYYSDIYDMDVILQVEQPLLDDLQTIIDKSKNNHFIVIADEEGVSLFEDLLGINHVIGQDLETRRYNVIMRLLPPKPVTMVYLRELLAALNINAELIVDGHNFHVDVQAKTTDNTAMQRLTVLLKRFLPANMTFTTFNFQTTSTNGVANVGTDGLYSTTISNKGGSE</sequence>
<comment type="caution">
    <text evidence="1">The sequence shown here is derived from an EMBL/GenBank/DDBJ whole genome shotgun (WGS) entry which is preliminary data.</text>
</comment>
<reference evidence="1" key="1">
    <citation type="submission" date="2021-05" db="EMBL/GenBank/DDBJ databases">
        <title>Pangenome of Leuconostoc gelidum warrants species status for Leuconostoc gelidum subsp. gasicomitatum.</title>
        <authorList>
            <person name="Johansson P."/>
            <person name="Sade E."/>
            <person name="Hultman J."/>
            <person name="Auvinen P."/>
            <person name="Bjorkroth J."/>
        </authorList>
    </citation>
    <scope>NUCLEOTIDE SEQUENCE</scope>
    <source>
        <strain evidence="1">C220d</strain>
    </source>
</reference>
<dbReference type="Pfam" id="PF10076">
    <property type="entry name" value="Phage_Mu_Gp48"/>
    <property type="match status" value="1"/>
</dbReference>
<evidence type="ECO:0000313" key="2">
    <source>
        <dbReference type="Proteomes" id="UP000727071"/>
    </source>
</evidence>
<dbReference type="AlphaFoldDB" id="A0AB35FXV3"/>
<proteinExistence type="predicted"/>
<dbReference type="EMBL" id="JAHBFV010000006">
    <property type="protein sequence ID" value="MBZ6015389.1"/>
    <property type="molecule type" value="Genomic_DNA"/>
</dbReference>
<dbReference type="InterPro" id="IPR018755">
    <property type="entry name" value="Phage_Mu_Gp48"/>
</dbReference>
<organism evidence="1 2">
    <name type="scientific">Leuconostoc gelidum subsp. gelidum</name>
    <dbReference type="NCBI Taxonomy" id="1607839"/>
    <lineage>
        <taxon>Bacteria</taxon>
        <taxon>Bacillati</taxon>
        <taxon>Bacillota</taxon>
        <taxon>Bacilli</taxon>
        <taxon>Lactobacillales</taxon>
        <taxon>Lactobacillaceae</taxon>
        <taxon>Leuconostoc</taxon>
        <taxon>Leuconostoc gelidum group</taxon>
    </lineage>
</organism>
<name>A0AB35FXV3_LEUGE</name>
<dbReference type="Proteomes" id="UP000727071">
    <property type="component" value="Unassembled WGS sequence"/>
</dbReference>
<evidence type="ECO:0000313" key="1">
    <source>
        <dbReference type="EMBL" id="MBZ6015389.1"/>
    </source>
</evidence>
<accession>A0AB35FXV3</accession>
<gene>
    <name evidence="1" type="ORF">KII88_02400</name>
</gene>